<accession>A0A699WL03</accession>
<sequence>HEPGTGPALRARALPVPASRAVHSLVAGRTGCRDRSMAGGVRRTRPASFRERCLPAPCAELAPFCVADRAVARHRSDPATLLHVDFAAAQQRPAHADG</sequence>
<dbReference type="EMBL" id="BKCJ011640494">
    <property type="protein sequence ID" value="GFD45124.1"/>
    <property type="molecule type" value="Genomic_DNA"/>
</dbReference>
<feature type="non-terminal residue" evidence="1">
    <location>
        <position position="1"/>
    </location>
</feature>
<dbReference type="AlphaFoldDB" id="A0A699WL03"/>
<proteinExistence type="predicted"/>
<organism evidence="1">
    <name type="scientific">Tanacetum cinerariifolium</name>
    <name type="common">Dalmatian daisy</name>
    <name type="synonym">Chrysanthemum cinerariifolium</name>
    <dbReference type="NCBI Taxonomy" id="118510"/>
    <lineage>
        <taxon>Eukaryota</taxon>
        <taxon>Viridiplantae</taxon>
        <taxon>Streptophyta</taxon>
        <taxon>Embryophyta</taxon>
        <taxon>Tracheophyta</taxon>
        <taxon>Spermatophyta</taxon>
        <taxon>Magnoliopsida</taxon>
        <taxon>eudicotyledons</taxon>
        <taxon>Gunneridae</taxon>
        <taxon>Pentapetalae</taxon>
        <taxon>asterids</taxon>
        <taxon>campanulids</taxon>
        <taxon>Asterales</taxon>
        <taxon>Asteraceae</taxon>
        <taxon>Asteroideae</taxon>
        <taxon>Anthemideae</taxon>
        <taxon>Anthemidinae</taxon>
        <taxon>Tanacetum</taxon>
    </lineage>
</organism>
<protein>
    <submittedName>
        <fullName evidence="1">Uncharacterized protein</fullName>
    </submittedName>
</protein>
<reference evidence="1" key="1">
    <citation type="journal article" date="2019" name="Sci. Rep.">
        <title>Draft genome of Tanacetum cinerariifolium, the natural source of mosquito coil.</title>
        <authorList>
            <person name="Yamashiro T."/>
            <person name="Shiraishi A."/>
            <person name="Satake H."/>
            <person name="Nakayama K."/>
        </authorList>
    </citation>
    <scope>NUCLEOTIDE SEQUENCE</scope>
</reference>
<name>A0A699WL03_TANCI</name>
<evidence type="ECO:0000313" key="1">
    <source>
        <dbReference type="EMBL" id="GFD45124.1"/>
    </source>
</evidence>
<comment type="caution">
    <text evidence="1">The sequence shown here is derived from an EMBL/GenBank/DDBJ whole genome shotgun (WGS) entry which is preliminary data.</text>
</comment>
<gene>
    <name evidence="1" type="ORF">Tci_917093</name>
</gene>